<evidence type="ECO:0000313" key="1">
    <source>
        <dbReference type="EMBL" id="AXC15641.1"/>
    </source>
</evidence>
<dbReference type="KEGG" id="abas:ACPOL_6411"/>
<gene>
    <name evidence="1" type="ORF">ACPOL_6411</name>
</gene>
<dbReference type="AlphaFoldDB" id="A0A2Z5G929"/>
<sequence>MRVTPSATSERLSGLLGSSPIPLSLVVYYVRLQLRPLPSTGITRLHRYYRPLRHPKRPGLSLASCQLIQPQSPLGLPVLPSVPFAYMPSPLPRQVEGSCSLILFPLIGLPQVRGGSAPASWISRLAQRSLTLRPARLQSRLYDPLPPEASAASLPLPLLRLLPGGTNQLPGGTCTHCGLNAFHGARGPFHF</sequence>
<proteinExistence type="predicted"/>
<dbReference type="Proteomes" id="UP000253606">
    <property type="component" value="Chromosome"/>
</dbReference>
<evidence type="ECO:0000313" key="2">
    <source>
        <dbReference type="Proteomes" id="UP000253606"/>
    </source>
</evidence>
<accession>A0A2Z5G929</accession>
<reference evidence="1 2" key="1">
    <citation type="journal article" date="2018" name="Front. Microbiol.">
        <title>Hydrolytic Capabilities as a Key to Environmental Success: Chitinolytic and Cellulolytic Acidobacteria From Acidic Sub-arctic Soils and Boreal Peatlands.</title>
        <authorList>
            <person name="Belova S.E."/>
            <person name="Ravin N.V."/>
            <person name="Pankratov T.A."/>
            <person name="Rakitin A.L."/>
            <person name="Ivanova A.A."/>
            <person name="Beletsky A.V."/>
            <person name="Mardanov A.V."/>
            <person name="Sinninghe Damste J.S."/>
            <person name="Dedysh S.N."/>
        </authorList>
    </citation>
    <scope>NUCLEOTIDE SEQUENCE [LARGE SCALE GENOMIC DNA]</scope>
    <source>
        <strain evidence="1 2">SBC82</strain>
    </source>
</reference>
<organism evidence="1 2">
    <name type="scientific">Acidisarcina polymorpha</name>
    <dbReference type="NCBI Taxonomy" id="2211140"/>
    <lineage>
        <taxon>Bacteria</taxon>
        <taxon>Pseudomonadati</taxon>
        <taxon>Acidobacteriota</taxon>
        <taxon>Terriglobia</taxon>
        <taxon>Terriglobales</taxon>
        <taxon>Acidobacteriaceae</taxon>
        <taxon>Acidisarcina</taxon>
    </lineage>
</organism>
<keyword evidence="2" id="KW-1185">Reference proteome</keyword>
<name>A0A2Z5G929_9BACT</name>
<protein>
    <submittedName>
        <fullName evidence="1">Uncharacterized protein</fullName>
    </submittedName>
</protein>
<dbReference type="EMBL" id="CP030840">
    <property type="protein sequence ID" value="AXC15641.1"/>
    <property type="molecule type" value="Genomic_DNA"/>
</dbReference>